<name>A0ABV1HLL6_9FIRM</name>
<dbReference type="RefSeq" id="WP_349229407.1">
    <property type="nucleotide sequence ID" value="NZ_JBBMFJ010000016.1"/>
</dbReference>
<feature type="compositionally biased region" description="Basic and acidic residues" evidence="6">
    <location>
        <begin position="397"/>
        <end position="410"/>
    </location>
</feature>
<protein>
    <submittedName>
        <fullName evidence="9">Aminotransferase class I/II-fold pyridoxal phosphate-dependent enzyme</fullName>
    </submittedName>
</protein>
<keyword evidence="4" id="KW-0663">Pyridoxal phosphate</keyword>
<proteinExistence type="inferred from homology"/>
<dbReference type="SUPFAM" id="SSF55904">
    <property type="entry name" value="Ornithine decarboxylase C-terminal domain"/>
    <property type="match status" value="1"/>
</dbReference>
<dbReference type="InterPro" id="IPR015421">
    <property type="entry name" value="PyrdxlP-dep_Trfase_major"/>
</dbReference>
<organism evidence="9 10">
    <name type="scientific">Ventrimonas faecis</name>
    <dbReference type="NCBI Taxonomy" id="3133170"/>
    <lineage>
        <taxon>Bacteria</taxon>
        <taxon>Bacillati</taxon>
        <taxon>Bacillota</taxon>
        <taxon>Clostridia</taxon>
        <taxon>Lachnospirales</taxon>
        <taxon>Lachnospiraceae</taxon>
        <taxon>Ventrimonas</taxon>
    </lineage>
</organism>
<evidence type="ECO:0000256" key="6">
    <source>
        <dbReference type="SAM" id="MobiDB-lite"/>
    </source>
</evidence>
<dbReference type="InterPro" id="IPR008286">
    <property type="entry name" value="Prn/Lys/Arg_de-COase_C"/>
</dbReference>
<dbReference type="SUPFAM" id="SSF53383">
    <property type="entry name" value="PLP-dependent transferases"/>
    <property type="match status" value="1"/>
</dbReference>
<keyword evidence="9" id="KW-0032">Aminotransferase</keyword>
<gene>
    <name evidence="9" type="ORF">WMO41_08605</name>
</gene>
<keyword evidence="5" id="KW-0456">Lyase</keyword>
<dbReference type="Proteomes" id="UP001437460">
    <property type="component" value="Unassembled WGS sequence"/>
</dbReference>
<evidence type="ECO:0000256" key="5">
    <source>
        <dbReference type="ARBA" id="ARBA00023239"/>
    </source>
</evidence>
<evidence type="ECO:0000256" key="2">
    <source>
        <dbReference type="ARBA" id="ARBA00010671"/>
    </source>
</evidence>
<evidence type="ECO:0000256" key="1">
    <source>
        <dbReference type="ARBA" id="ARBA00001933"/>
    </source>
</evidence>
<dbReference type="InterPro" id="IPR015424">
    <property type="entry name" value="PyrdxlP-dep_Trfase"/>
</dbReference>
<sequence>MKKEELLRERLKRYSASGAAAFHMPGHKRQMDCGLLQDFPNPFSIDITEIDGFDNLHHPEGILKESMEWAARVYGADHTYYLVNGSSCGILSAIGAAARPGETILVSRNCHKSVYHGLILNSLKPEYVYPQIIEELGIQGGIKPEDVEKKLTEHPEIRCVLIVSPTYDGVVSDIRGIAQVAHDHGIPLIVDEAHGAHFSFGEGNFPESALQCGADLVIQSLHKTLPSLTQTAILHLQGERVSRGRLERCLQMYQSSSPSYVFMAVMEQCIFEMQQHGTEYMTAFAARIRTVRERLGELQNLKLLDRKQRGAHGVFDVDESKLVISCQGRMTGEELNECLRRDYAIEMEMCGADYAVAILTFLDSEEHLERLVEALLAMDRKAGTAKKKLEAANGNFRGEKAGNDGDEQQKKVSGAPERCMTPAEAFNALLERVSLEESAGRISGEFIYLYPPGIPIITPGERMTAEIIRQVVYDRNIGLPVQGMEDQNTEYLQVVKVNGKQDRTPGEKGR</sequence>
<feature type="region of interest" description="Disordered" evidence="6">
    <location>
        <begin position="393"/>
        <end position="416"/>
    </location>
</feature>
<dbReference type="PANTHER" id="PTHR43277">
    <property type="entry name" value="ARGININE DECARBOXYLASE"/>
    <property type="match status" value="1"/>
</dbReference>
<keyword evidence="9" id="KW-0808">Transferase</keyword>
<evidence type="ECO:0000313" key="10">
    <source>
        <dbReference type="Proteomes" id="UP001437460"/>
    </source>
</evidence>
<accession>A0ABV1HLL6</accession>
<dbReference type="PANTHER" id="PTHR43277:SF4">
    <property type="entry name" value="ARGININE DECARBOXYLASE"/>
    <property type="match status" value="1"/>
</dbReference>
<evidence type="ECO:0000313" key="9">
    <source>
        <dbReference type="EMBL" id="MEQ2563217.1"/>
    </source>
</evidence>
<dbReference type="InterPro" id="IPR000310">
    <property type="entry name" value="Orn/Lys/Arg_deCO2ase_major_dom"/>
</dbReference>
<dbReference type="Pfam" id="PF03711">
    <property type="entry name" value="OKR_DC_1_C"/>
    <property type="match status" value="1"/>
</dbReference>
<dbReference type="GO" id="GO:0008483">
    <property type="term" value="F:transaminase activity"/>
    <property type="evidence" value="ECO:0007669"/>
    <property type="project" value="UniProtKB-KW"/>
</dbReference>
<dbReference type="Gene3D" id="3.40.640.10">
    <property type="entry name" value="Type I PLP-dependent aspartate aminotransferase-like (Major domain)"/>
    <property type="match status" value="1"/>
</dbReference>
<evidence type="ECO:0000256" key="4">
    <source>
        <dbReference type="ARBA" id="ARBA00022898"/>
    </source>
</evidence>
<evidence type="ECO:0000256" key="3">
    <source>
        <dbReference type="ARBA" id="ARBA00022793"/>
    </source>
</evidence>
<feature type="domain" description="Orn/Lys/Arg decarboxylase C-terminal" evidence="8">
    <location>
        <begin position="407"/>
        <end position="467"/>
    </location>
</feature>
<dbReference type="Pfam" id="PF01276">
    <property type="entry name" value="OKR_DC_1"/>
    <property type="match status" value="1"/>
</dbReference>
<dbReference type="InterPro" id="IPR052357">
    <property type="entry name" value="Orn_Lys_Arg_decarboxylase-I"/>
</dbReference>
<comment type="similarity">
    <text evidence="2">Belongs to the Orn/Lys/Arg decarboxylase class-I family.</text>
</comment>
<dbReference type="EMBL" id="JBBMFJ010000016">
    <property type="protein sequence ID" value="MEQ2563217.1"/>
    <property type="molecule type" value="Genomic_DNA"/>
</dbReference>
<keyword evidence="3" id="KW-0210">Decarboxylase</keyword>
<reference evidence="9 10" key="1">
    <citation type="submission" date="2024-03" db="EMBL/GenBank/DDBJ databases">
        <title>Human intestinal bacterial collection.</title>
        <authorList>
            <person name="Pauvert C."/>
            <person name="Hitch T.C.A."/>
            <person name="Clavel T."/>
        </authorList>
    </citation>
    <scope>NUCLEOTIDE SEQUENCE [LARGE SCALE GENOMIC DNA]</scope>
    <source>
        <strain evidence="9 10">CLA-AP-H27</strain>
    </source>
</reference>
<keyword evidence="10" id="KW-1185">Reference proteome</keyword>
<comment type="cofactor">
    <cofactor evidence="1">
        <name>pyridoxal 5'-phosphate</name>
        <dbReference type="ChEBI" id="CHEBI:597326"/>
    </cofactor>
</comment>
<dbReference type="Gene3D" id="3.90.100.10">
    <property type="entry name" value="Orn/Lys/Arg decarboxylase, C-terminal domain"/>
    <property type="match status" value="1"/>
</dbReference>
<dbReference type="InterPro" id="IPR036633">
    <property type="entry name" value="Prn/Lys/Arg_de-COase_C_sf"/>
</dbReference>
<evidence type="ECO:0000259" key="7">
    <source>
        <dbReference type="Pfam" id="PF01276"/>
    </source>
</evidence>
<feature type="domain" description="Orn/Lys/Arg decarboxylases family 1 pyridoxal-P attachment site" evidence="7">
    <location>
        <begin position="9"/>
        <end position="305"/>
    </location>
</feature>
<comment type="caution">
    <text evidence="9">The sequence shown here is derived from an EMBL/GenBank/DDBJ whole genome shotgun (WGS) entry which is preliminary data.</text>
</comment>
<evidence type="ECO:0000259" key="8">
    <source>
        <dbReference type="Pfam" id="PF03711"/>
    </source>
</evidence>